<protein>
    <submittedName>
        <fullName evidence="1">Uncharacterized protein</fullName>
    </submittedName>
</protein>
<evidence type="ECO:0000313" key="2">
    <source>
        <dbReference type="Proteomes" id="UP000276133"/>
    </source>
</evidence>
<proteinExistence type="predicted"/>
<organism evidence="1 2">
    <name type="scientific">Brachionus plicatilis</name>
    <name type="common">Marine rotifer</name>
    <name type="synonym">Brachionus muelleri</name>
    <dbReference type="NCBI Taxonomy" id="10195"/>
    <lineage>
        <taxon>Eukaryota</taxon>
        <taxon>Metazoa</taxon>
        <taxon>Spiralia</taxon>
        <taxon>Gnathifera</taxon>
        <taxon>Rotifera</taxon>
        <taxon>Eurotatoria</taxon>
        <taxon>Monogononta</taxon>
        <taxon>Pseudotrocha</taxon>
        <taxon>Ploima</taxon>
        <taxon>Brachionidae</taxon>
        <taxon>Brachionus</taxon>
    </lineage>
</organism>
<sequence length="155" mass="18726">MFENSISRMHLDTLALIKLKFPNLLLSVYHSDKKQSNKYSPYKKKKLELRYHELRIRSLSSSNFYFLLINLRDQVFVTSFHVRNFHQTNMWIQLSKAMLKWLDNQLKKQLSFDLNTMFFMLNLLFTRNGDKNDKIKNQRTAFSLKKRIQILNCID</sequence>
<gene>
    <name evidence="1" type="ORF">BpHYR1_004001</name>
</gene>
<dbReference type="EMBL" id="REGN01000478">
    <property type="protein sequence ID" value="RNA41629.1"/>
    <property type="molecule type" value="Genomic_DNA"/>
</dbReference>
<keyword evidence="2" id="KW-1185">Reference proteome</keyword>
<comment type="caution">
    <text evidence="1">The sequence shown here is derived from an EMBL/GenBank/DDBJ whole genome shotgun (WGS) entry which is preliminary data.</text>
</comment>
<dbReference type="AlphaFoldDB" id="A0A3M7T133"/>
<reference evidence="1 2" key="1">
    <citation type="journal article" date="2018" name="Sci. Rep.">
        <title>Genomic signatures of local adaptation to the degree of environmental predictability in rotifers.</title>
        <authorList>
            <person name="Franch-Gras L."/>
            <person name="Hahn C."/>
            <person name="Garcia-Roger E.M."/>
            <person name="Carmona M.J."/>
            <person name="Serra M."/>
            <person name="Gomez A."/>
        </authorList>
    </citation>
    <scope>NUCLEOTIDE SEQUENCE [LARGE SCALE GENOMIC DNA]</scope>
    <source>
        <strain evidence="1">HYR1</strain>
    </source>
</reference>
<evidence type="ECO:0000313" key="1">
    <source>
        <dbReference type="EMBL" id="RNA41629.1"/>
    </source>
</evidence>
<name>A0A3M7T133_BRAPC</name>
<accession>A0A3M7T133</accession>
<dbReference type="Proteomes" id="UP000276133">
    <property type="component" value="Unassembled WGS sequence"/>
</dbReference>